<keyword evidence="2" id="KW-0472">Membrane</keyword>
<evidence type="ECO:0000256" key="1">
    <source>
        <dbReference type="SAM" id="MobiDB-lite"/>
    </source>
</evidence>
<feature type="region of interest" description="Disordered" evidence="1">
    <location>
        <begin position="98"/>
        <end position="122"/>
    </location>
</feature>
<gene>
    <name evidence="4" type="ORF">TBIB3V08_LOCUS1740</name>
</gene>
<proteinExistence type="predicted"/>
<feature type="transmembrane region" description="Helical" evidence="2">
    <location>
        <begin position="51"/>
        <end position="70"/>
    </location>
</feature>
<dbReference type="AlphaFoldDB" id="A0A7R9HX17"/>
<organism evidence="4">
    <name type="scientific">Timema bartmani</name>
    <dbReference type="NCBI Taxonomy" id="61472"/>
    <lineage>
        <taxon>Eukaryota</taxon>
        <taxon>Metazoa</taxon>
        <taxon>Ecdysozoa</taxon>
        <taxon>Arthropoda</taxon>
        <taxon>Hexapoda</taxon>
        <taxon>Insecta</taxon>
        <taxon>Pterygota</taxon>
        <taxon>Neoptera</taxon>
        <taxon>Polyneoptera</taxon>
        <taxon>Phasmatodea</taxon>
        <taxon>Timematodea</taxon>
        <taxon>Timematoidea</taxon>
        <taxon>Timematidae</taxon>
        <taxon>Timema</taxon>
    </lineage>
</organism>
<keyword evidence="3" id="KW-0732">Signal</keyword>
<dbReference type="EMBL" id="OD564614">
    <property type="protein sequence ID" value="CAD7439163.1"/>
    <property type="molecule type" value="Genomic_DNA"/>
</dbReference>
<keyword evidence="2" id="KW-1133">Transmembrane helix</keyword>
<keyword evidence="2" id="KW-0812">Transmembrane</keyword>
<feature type="compositionally biased region" description="Low complexity" evidence="1">
    <location>
        <begin position="99"/>
        <end position="116"/>
    </location>
</feature>
<name>A0A7R9HX17_9NEOP</name>
<evidence type="ECO:0000256" key="2">
    <source>
        <dbReference type="SAM" id="Phobius"/>
    </source>
</evidence>
<reference evidence="4" key="1">
    <citation type="submission" date="2020-11" db="EMBL/GenBank/DDBJ databases">
        <authorList>
            <person name="Tran Van P."/>
        </authorList>
    </citation>
    <scope>NUCLEOTIDE SEQUENCE</scope>
</reference>
<evidence type="ECO:0000256" key="3">
    <source>
        <dbReference type="SAM" id="SignalP"/>
    </source>
</evidence>
<evidence type="ECO:0000313" key="4">
    <source>
        <dbReference type="EMBL" id="CAD7439163.1"/>
    </source>
</evidence>
<protein>
    <recommendedName>
        <fullName evidence="5">Secreted protein</fullName>
    </recommendedName>
</protein>
<evidence type="ECO:0008006" key="5">
    <source>
        <dbReference type="Google" id="ProtNLM"/>
    </source>
</evidence>
<feature type="signal peptide" evidence="3">
    <location>
        <begin position="1"/>
        <end position="27"/>
    </location>
</feature>
<feature type="chain" id="PRO_5031446554" description="Secreted protein" evidence="3">
    <location>
        <begin position="28"/>
        <end position="122"/>
    </location>
</feature>
<sequence length="122" mass="13232">MCQQSTLSQVCVAGLVAVLAAVPAAESLPPLLTECCLLHFRMVLFTMVGQMVKMVVVWLAPVVGIPLPPLKEVHYISLKSTVAGAHVSRYEPSLVVADRSPPARRSQSGRSSSGRYRSSRYH</sequence>
<accession>A0A7R9HX17</accession>